<dbReference type="GO" id="GO:0017004">
    <property type="term" value="P:cytochrome complex assembly"/>
    <property type="evidence" value="ECO:0007669"/>
    <property type="project" value="UniProtKB-KW"/>
</dbReference>
<evidence type="ECO:0000256" key="5">
    <source>
        <dbReference type="ARBA" id="ARBA00023136"/>
    </source>
</evidence>
<dbReference type="PANTHER" id="PTHR30071">
    <property type="entry name" value="HEME EXPORTER PROTEIN C"/>
    <property type="match status" value="1"/>
</dbReference>
<dbReference type="NCBIfam" id="TIGR03144">
    <property type="entry name" value="cytochr_II_ccsB"/>
    <property type="match status" value="1"/>
</dbReference>
<dbReference type="eggNOG" id="COG0755">
    <property type="taxonomic scope" value="Bacteria"/>
</dbReference>
<keyword evidence="9" id="KW-1185">Reference proteome</keyword>
<evidence type="ECO:0000256" key="4">
    <source>
        <dbReference type="ARBA" id="ARBA00022989"/>
    </source>
</evidence>
<dbReference type="RefSeq" id="WP_013875181.1">
    <property type="nucleotide sequence ID" value="NC_015656.1"/>
</dbReference>
<keyword evidence="3" id="KW-0201">Cytochrome c-type biogenesis</keyword>
<evidence type="ECO:0000259" key="7">
    <source>
        <dbReference type="Pfam" id="PF01578"/>
    </source>
</evidence>
<dbReference type="Proteomes" id="UP000001549">
    <property type="component" value="Chromosome"/>
</dbReference>
<sequence length="425" mass="44358">MPVNSGLATLSDHLLGVTMAVYALAMLGYAAEFAFSRFGRASATALAEGRAGRSSSLAESVSVASSASSSVSSVRAATVTTPGRVASMVGADVAGTAAAGVDVAGASVTPAVNDRDPVVDPAAEALAAADARAVRQAAERAAMAEAMAGDGADLLTSPRARWLGRAAVLLTALGCAAHVGSVTARGLAADRVPWGNMYEFSSMITLVAVLTYLGMLARTRARVRWLGVFVMLPVVLYLGLAGTVLYVAAGPLVPALNSYWLKIHVVAAIVASGVFMVSAVTTVLYLLKDRWENRLAAVATGQAEASAAMRRRGGIMMRLPTAASLDRITYRVIGFAFPVWTFAVVAGAIWAEAAWGRYWGWDPKETWSFITWVIYAAYLHARATAGWKGRRAAAISLLGFSALFVDYYLVNLVISGLHSYAGVGG</sequence>
<dbReference type="KEGG" id="fsy:FsymDg_4031"/>
<comment type="subcellular location">
    <subcellularLocation>
        <location evidence="1">Membrane</location>
        <topology evidence="1">Multi-pass membrane protein</topology>
    </subcellularLocation>
</comment>
<feature type="transmembrane region" description="Helical" evidence="6">
    <location>
        <begin position="14"/>
        <end position="35"/>
    </location>
</feature>
<evidence type="ECO:0000256" key="6">
    <source>
        <dbReference type="SAM" id="Phobius"/>
    </source>
</evidence>
<evidence type="ECO:0000256" key="1">
    <source>
        <dbReference type="ARBA" id="ARBA00004141"/>
    </source>
</evidence>
<dbReference type="GO" id="GO:0005886">
    <property type="term" value="C:plasma membrane"/>
    <property type="evidence" value="ECO:0007669"/>
    <property type="project" value="TreeGrafter"/>
</dbReference>
<dbReference type="InterPro" id="IPR002541">
    <property type="entry name" value="Cyt_c_assembly"/>
</dbReference>
<feature type="transmembrane region" description="Helical" evidence="6">
    <location>
        <begin position="166"/>
        <end position="188"/>
    </location>
</feature>
<dbReference type="Pfam" id="PF01578">
    <property type="entry name" value="Cytochrom_C_asm"/>
    <property type="match status" value="1"/>
</dbReference>
<dbReference type="STRING" id="656024.FsymDg_4031"/>
<dbReference type="InterPro" id="IPR017562">
    <property type="entry name" value="Cyt_c_biogenesis_CcsA"/>
</dbReference>
<feature type="domain" description="Cytochrome c assembly protein" evidence="7">
    <location>
        <begin position="194"/>
        <end position="418"/>
    </location>
</feature>
<accession>F8AVJ4</accession>
<proteinExistence type="predicted"/>
<keyword evidence="4 6" id="KW-1133">Transmembrane helix</keyword>
<evidence type="ECO:0000256" key="3">
    <source>
        <dbReference type="ARBA" id="ARBA00022748"/>
    </source>
</evidence>
<evidence type="ECO:0000313" key="9">
    <source>
        <dbReference type="Proteomes" id="UP000001549"/>
    </source>
</evidence>
<feature type="transmembrane region" description="Helical" evidence="6">
    <location>
        <begin position="392"/>
        <end position="410"/>
    </location>
</feature>
<dbReference type="HOGENOM" id="CLU_049710_0_0_11"/>
<feature type="transmembrane region" description="Helical" evidence="6">
    <location>
        <begin position="366"/>
        <end position="385"/>
    </location>
</feature>
<protein>
    <submittedName>
        <fullName evidence="8">Cytochrome c-type biogenesis protein CcsB</fullName>
    </submittedName>
</protein>
<feature type="transmembrane region" description="Helical" evidence="6">
    <location>
        <begin position="261"/>
        <end position="287"/>
    </location>
</feature>
<dbReference type="EMBL" id="CP002801">
    <property type="protein sequence ID" value="AEH11305.1"/>
    <property type="molecule type" value="Genomic_DNA"/>
</dbReference>
<gene>
    <name evidence="8" type="ordered locus">FsymDg_4031</name>
</gene>
<name>F8AVJ4_9ACTN</name>
<evidence type="ECO:0000313" key="8">
    <source>
        <dbReference type="EMBL" id="AEH11305.1"/>
    </source>
</evidence>
<dbReference type="GO" id="GO:0020037">
    <property type="term" value="F:heme binding"/>
    <property type="evidence" value="ECO:0007669"/>
    <property type="project" value="InterPro"/>
</dbReference>
<keyword evidence="5 6" id="KW-0472">Membrane</keyword>
<feature type="transmembrane region" description="Helical" evidence="6">
    <location>
        <begin position="200"/>
        <end position="218"/>
    </location>
</feature>
<keyword evidence="2 6" id="KW-0812">Transmembrane</keyword>
<dbReference type="PANTHER" id="PTHR30071:SF1">
    <property type="entry name" value="CYTOCHROME B_B6 PROTEIN-RELATED"/>
    <property type="match status" value="1"/>
</dbReference>
<feature type="transmembrane region" description="Helical" evidence="6">
    <location>
        <begin position="328"/>
        <end position="351"/>
    </location>
</feature>
<reference evidence="8 9" key="1">
    <citation type="submission" date="2011-05" db="EMBL/GenBank/DDBJ databases">
        <title>Complete sequence of chromosome of Frankia symbiont of Datisca glomerata.</title>
        <authorList>
            <consortium name="US DOE Joint Genome Institute"/>
            <person name="Lucas S."/>
            <person name="Han J."/>
            <person name="Lapidus A."/>
            <person name="Cheng J.-F."/>
            <person name="Goodwin L."/>
            <person name="Pitluck S."/>
            <person name="Peters L."/>
            <person name="Mikhailova N."/>
            <person name="Chertkov O."/>
            <person name="Teshima H."/>
            <person name="Han C."/>
            <person name="Tapia R."/>
            <person name="Land M."/>
            <person name="Hauser L."/>
            <person name="Kyrpides N."/>
            <person name="Ivanova N."/>
            <person name="Pagani I."/>
            <person name="Berry A."/>
            <person name="Pawlowski K."/>
            <person name="Persson T."/>
            <person name="Vanden Heuvel B."/>
            <person name="Benson D."/>
            <person name="Woyke T."/>
        </authorList>
    </citation>
    <scope>NUCLEOTIDE SEQUENCE [LARGE SCALE GENOMIC DNA]</scope>
    <source>
        <strain evidence="9">4085684</strain>
    </source>
</reference>
<dbReference type="AlphaFoldDB" id="F8AVJ4"/>
<dbReference type="InterPro" id="IPR045062">
    <property type="entry name" value="Cyt_c_biogenesis_CcsA/CcmC"/>
</dbReference>
<organism evidence="8 9">
    <name type="scientific">Candidatus Protofrankia datiscae</name>
    <dbReference type="NCBI Taxonomy" id="2716812"/>
    <lineage>
        <taxon>Bacteria</taxon>
        <taxon>Bacillati</taxon>
        <taxon>Actinomycetota</taxon>
        <taxon>Actinomycetes</taxon>
        <taxon>Frankiales</taxon>
        <taxon>Frankiaceae</taxon>
        <taxon>Protofrankia</taxon>
    </lineage>
</organism>
<evidence type="ECO:0000256" key="2">
    <source>
        <dbReference type="ARBA" id="ARBA00022692"/>
    </source>
</evidence>
<feature type="transmembrane region" description="Helical" evidence="6">
    <location>
        <begin position="225"/>
        <end position="249"/>
    </location>
</feature>